<dbReference type="EMBL" id="JAYERP010000001">
    <property type="protein sequence ID" value="MEA3571723.1"/>
    <property type="molecule type" value="Genomic_DNA"/>
</dbReference>
<sequence>MIDSAVRNGIKHIIKITNHKATADSPVDRRRGHTRVEAHLKATGIDYTLLAPNLYMQNLFAVAQMIKQTRGFVMSAGDGKFAMIDARYVAATAATIAVSRSTHAGRTYLLTGPELITYHDVARKLSDALGYTVEYR</sequence>
<evidence type="ECO:0000313" key="1">
    <source>
        <dbReference type="EMBL" id="MEA3571723.1"/>
    </source>
</evidence>
<organism evidence="1 2">
    <name type="scientific">Paenibacillus phoenicis</name>
    <dbReference type="NCBI Taxonomy" id="554117"/>
    <lineage>
        <taxon>Bacteria</taxon>
        <taxon>Bacillati</taxon>
        <taxon>Bacillota</taxon>
        <taxon>Bacilli</taxon>
        <taxon>Bacillales</taxon>
        <taxon>Paenibacillaceae</taxon>
        <taxon>Paenibacillus</taxon>
    </lineage>
</organism>
<dbReference type="RefSeq" id="WP_323078284.1">
    <property type="nucleotide sequence ID" value="NZ_CBCSKM010000009.1"/>
</dbReference>
<dbReference type="PANTHER" id="PTHR43162">
    <property type="match status" value="1"/>
</dbReference>
<name>A0ABU5PP46_9BACL</name>
<gene>
    <name evidence="1" type="ORF">U9M73_17395</name>
</gene>
<dbReference type="InterPro" id="IPR051604">
    <property type="entry name" value="Ergot_Alk_Oxidoreductase"/>
</dbReference>
<dbReference type="InterPro" id="IPR036291">
    <property type="entry name" value="NAD(P)-bd_dom_sf"/>
</dbReference>
<comment type="caution">
    <text evidence="1">The sequence shown here is derived from an EMBL/GenBank/DDBJ whole genome shotgun (WGS) entry which is preliminary data.</text>
</comment>
<dbReference type="SUPFAM" id="SSF51735">
    <property type="entry name" value="NAD(P)-binding Rossmann-fold domains"/>
    <property type="match status" value="1"/>
</dbReference>
<protein>
    <submittedName>
        <fullName evidence="1">NmrA family NAD(P)-binding protein</fullName>
    </submittedName>
</protein>
<dbReference type="PANTHER" id="PTHR43162:SF1">
    <property type="entry name" value="PRESTALK A DIFFERENTIATION PROTEIN A"/>
    <property type="match status" value="1"/>
</dbReference>
<dbReference type="Proteomes" id="UP001292216">
    <property type="component" value="Unassembled WGS sequence"/>
</dbReference>
<keyword evidence="2" id="KW-1185">Reference proteome</keyword>
<evidence type="ECO:0000313" key="2">
    <source>
        <dbReference type="Proteomes" id="UP001292216"/>
    </source>
</evidence>
<reference evidence="1 2" key="1">
    <citation type="submission" date="2023-12" db="EMBL/GenBank/DDBJ databases">
        <title>Whole genome sequencing of Paenibacillus phoenicis isolated from the Phoenix Mars Lander spacecraft assembly facility.</title>
        <authorList>
            <person name="Garcia A."/>
            <person name="Venkateswaran K."/>
        </authorList>
    </citation>
    <scope>NUCLEOTIDE SEQUENCE [LARGE SCALE GENOMIC DNA]</scope>
    <source>
        <strain evidence="1 2">3PO2SA</strain>
    </source>
</reference>
<accession>A0ABU5PP46</accession>
<dbReference type="Gene3D" id="3.40.50.720">
    <property type="entry name" value="NAD(P)-binding Rossmann-like Domain"/>
    <property type="match status" value="1"/>
</dbReference>
<proteinExistence type="predicted"/>
<dbReference type="Gene3D" id="3.90.25.10">
    <property type="entry name" value="UDP-galactose 4-epimerase, domain 1"/>
    <property type="match status" value="1"/>
</dbReference>